<feature type="transmembrane region" description="Helical" evidence="8">
    <location>
        <begin position="293"/>
        <end position="310"/>
    </location>
</feature>
<keyword evidence="6 8" id="KW-0472">Membrane</keyword>
<keyword evidence="5 8" id="KW-1133">Transmembrane helix</keyword>
<dbReference type="Gene3D" id="1.10.3430.10">
    <property type="entry name" value="Ammonium transporter AmtB like domains"/>
    <property type="match status" value="1"/>
</dbReference>
<comment type="similarity">
    <text evidence="2 8">Belongs to the ammonia transporter channel (TC 1.A.11.2) family.</text>
</comment>
<accession>A0A1W1I6T6</accession>
<feature type="transmembrane region" description="Helical" evidence="8">
    <location>
        <begin position="349"/>
        <end position="370"/>
    </location>
</feature>
<dbReference type="PANTHER" id="PTHR43029">
    <property type="entry name" value="AMMONIUM TRANSPORTER MEP2"/>
    <property type="match status" value="1"/>
</dbReference>
<feature type="transmembrane region" description="Helical" evidence="8">
    <location>
        <begin position="137"/>
        <end position="158"/>
    </location>
</feature>
<feature type="transmembrane region" description="Helical" evidence="8">
    <location>
        <begin position="199"/>
        <end position="222"/>
    </location>
</feature>
<feature type="transmembrane region" description="Helical" evidence="8">
    <location>
        <begin position="265"/>
        <end position="286"/>
    </location>
</feature>
<feature type="transmembrane region" description="Helical" evidence="8">
    <location>
        <begin position="46"/>
        <end position="70"/>
    </location>
</feature>
<evidence type="ECO:0000313" key="11">
    <source>
        <dbReference type="Proteomes" id="UP000192042"/>
    </source>
</evidence>
<feature type="transmembrane region" description="Helical" evidence="8">
    <location>
        <begin position="316"/>
        <end position="337"/>
    </location>
</feature>
<feature type="transmembrane region" description="Helical" evidence="8">
    <location>
        <begin position="234"/>
        <end position="253"/>
    </location>
</feature>
<organism evidence="10 11">
    <name type="scientific">Nitrospira japonica</name>
    <dbReference type="NCBI Taxonomy" id="1325564"/>
    <lineage>
        <taxon>Bacteria</taxon>
        <taxon>Pseudomonadati</taxon>
        <taxon>Nitrospirota</taxon>
        <taxon>Nitrospiria</taxon>
        <taxon>Nitrospirales</taxon>
        <taxon>Nitrospiraceae</taxon>
        <taxon>Nitrospira</taxon>
    </lineage>
</organism>
<feature type="transmembrane region" description="Helical" evidence="8">
    <location>
        <begin position="82"/>
        <end position="101"/>
    </location>
</feature>
<dbReference type="InterPro" id="IPR029020">
    <property type="entry name" value="Ammonium/urea_transptr"/>
</dbReference>
<dbReference type="InterPro" id="IPR018047">
    <property type="entry name" value="Ammonium_transpt_CS"/>
</dbReference>
<keyword evidence="4 8" id="KW-0812">Transmembrane</keyword>
<evidence type="ECO:0000256" key="5">
    <source>
        <dbReference type="ARBA" id="ARBA00022989"/>
    </source>
</evidence>
<dbReference type="SUPFAM" id="SSF111352">
    <property type="entry name" value="Ammonium transporter"/>
    <property type="match status" value="1"/>
</dbReference>
<sequence>MAIMIERRAAISGAVVVGAAPGILPGWAWAQSAPQASLISGADTAWVLLSAALVLTMIVPGLALFYGGLVRSKNVLGTIMQSFAILCVVSLLWVTVGYSLAFGPDVSGVIGGLEWIGLAGVGLTPHAVYGPTVPHQAFMIFQLMFAAITPALITGAFAERMKFSSVMLFSVLWSLGVYCPVAHWLWGGGWLAQLGALDFAGGAVVHVSSGISALVCALVLGARHGYGTDYMAPHNLPLVLLGTGLLWFGWFGFNAGSALGANETAVVAFVATHTAAVTGALTWTAVEWWHRGTPTVLGLASGAIAGLAMVTPGAGYVSPLSALLMGLAAGSLSYLAIMKKGRWGYDDSLDVVGIHGVSGVVGVLLTGLVASKAVNPAGADGLVFGNVAFFAAQTLTVAVVGVYSAFGTWAALKMADRLVGLRMQPDEERMGLDISQHNERAYS</sequence>
<gene>
    <name evidence="10" type="primary">amtB</name>
    <name evidence="10" type="ORF">NSJP_2407</name>
</gene>
<evidence type="ECO:0000256" key="1">
    <source>
        <dbReference type="ARBA" id="ARBA00004141"/>
    </source>
</evidence>
<evidence type="ECO:0000256" key="8">
    <source>
        <dbReference type="RuleBase" id="RU362002"/>
    </source>
</evidence>
<evidence type="ECO:0000256" key="4">
    <source>
        <dbReference type="ARBA" id="ARBA00022692"/>
    </source>
</evidence>
<reference evidence="10 11" key="1">
    <citation type="submission" date="2017-03" db="EMBL/GenBank/DDBJ databases">
        <authorList>
            <person name="Afonso C.L."/>
            <person name="Miller P.J."/>
            <person name="Scott M.A."/>
            <person name="Spackman E."/>
            <person name="Goraichik I."/>
            <person name="Dimitrov K.M."/>
            <person name="Suarez D.L."/>
            <person name="Swayne D.E."/>
        </authorList>
    </citation>
    <scope>NUCLEOTIDE SEQUENCE [LARGE SCALE GENOMIC DNA]</scope>
    <source>
        <strain evidence="10">Genome sequencing of Nitrospira japonica strain NJ11</strain>
    </source>
</reference>
<feature type="transmembrane region" description="Helical" evidence="8">
    <location>
        <begin position="165"/>
        <end position="187"/>
    </location>
</feature>
<dbReference type="GO" id="GO:0008519">
    <property type="term" value="F:ammonium channel activity"/>
    <property type="evidence" value="ECO:0007669"/>
    <property type="project" value="InterPro"/>
</dbReference>
<evidence type="ECO:0000259" key="9">
    <source>
        <dbReference type="Pfam" id="PF00909"/>
    </source>
</evidence>
<dbReference type="GO" id="GO:0005886">
    <property type="term" value="C:plasma membrane"/>
    <property type="evidence" value="ECO:0007669"/>
    <property type="project" value="UniProtKB-SubCell"/>
</dbReference>
<name>A0A1W1I6T6_9BACT</name>
<evidence type="ECO:0000313" key="10">
    <source>
        <dbReference type="EMBL" id="SLM48579.1"/>
    </source>
</evidence>
<dbReference type="KEGG" id="nja:NSJP_2407"/>
<dbReference type="PROSITE" id="PS01219">
    <property type="entry name" value="AMMONIUM_TRANSP"/>
    <property type="match status" value="1"/>
</dbReference>
<keyword evidence="3 8" id="KW-0813">Transport</keyword>
<evidence type="ECO:0000256" key="7">
    <source>
        <dbReference type="ARBA" id="ARBA00023177"/>
    </source>
</evidence>
<proteinExistence type="inferred from homology"/>
<dbReference type="STRING" id="1325564.NSJP_2407"/>
<keyword evidence="11" id="KW-1185">Reference proteome</keyword>
<evidence type="ECO:0000256" key="3">
    <source>
        <dbReference type="ARBA" id="ARBA00022448"/>
    </source>
</evidence>
<protein>
    <recommendedName>
        <fullName evidence="8">Ammonium transporter</fullName>
    </recommendedName>
</protein>
<dbReference type="InterPro" id="IPR024041">
    <property type="entry name" value="NH4_transpt_AmtB-like_dom"/>
</dbReference>
<dbReference type="AlphaFoldDB" id="A0A1W1I6T6"/>
<dbReference type="NCBIfam" id="TIGR00836">
    <property type="entry name" value="amt"/>
    <property type="match status" value="1"/>
</dbReference>
<evidence type="ECO:0000256" key="2">
    <source>
        <dbReference type="ARBA" id="ARBA00005887"/>
    </source>
</evidence>
<dbReference type="InterPro" id="IPR001905">
    <property type="entry name" value="Ammonium_transpt"/>
</dbReference>
<comment type="subcellular location">
    <subcellularLocation>
        <location evidence="8">Cell membrane</location>
        <topology evidence="8">Multi-pass membrane protein</topology>
    </subcellularLocation>
    <subcellularLocation>
        <location evidence="1">Membrane</location>
        <topology evidence="1">Multi-pass membrane protein</topology>
    </subcellularLocation>
</comment>
<feature type="domain" description="Ammonium transporter AmtB-like" evidence="9">
    <location>
        <begin position="45"/>
        <end position="442"/>
    </location>
</feature>
<dbReference type="EMBL" id="LT828648">
    <property type="protein sequence ID" value="SLM48579.1"/>
    <property type="molecule type" value="Genomic_DNA"/>
</dbReference>
<dbReference type="Pfam" id="PF00909">
    <property type="entry name" value="Ammonium_transp"/>
    <property type="match status" value="1"/>
</dbReference>
<dbReference type="Proteomes" id="UP000192042">
    <property type="component" value="Chromosome I"/>
</dbReference>
<evidence type="ECO:0000256" key="6">
    <source>
        <dbReference type="ARBA" id="ARBA00023136"/>
    </source>
</evidence>
<keyword evidence="7 8" id="KW-0924">Ammonia transport</keyword>
<feature type="transmembrane region" description="Helical" evidence="8">
    <location>
        <begin position="390"/>
        <end position="412"/>
    </location>
</feature>
<dbReference type="PANTHER" id="PTHR43029:SF10">
    <property type="entry name" value="AMMONIUM TRANSPORTER MEP2"/>
    <property type="match status" value="1"/>
</dbReference>